<evidence type="ECO:0000259" key="14">
    <source>
        <dbReference type="Pfam" id="PF01433"/>
    </source>
</evidence>
<dbReference type="Proteomes" id="UP000295573">
    <property type="component" value="Unassembled WGS sequence"/>
</dbReference>
<dbReference type="SUPFAM" id="SSF55486">
    <property type="entry name" value="Metalloproteases ('zincins'), catalytic domain"/>
    <property type="match status" value="1"/>
</dbReference>
<dbReference type="EMBL" id="SLWR01000006">
    <property type="protein sequence ID" value="TCO46782.1"/>
    <property type="molecule type" value="Genomic_DNA"/>
</dbReference>
<dbReference type="GO" id="GO:0043171">
    <property type="term" value="P:peptide catabolic process"/>
    <property type="evidence" value="ECO:0007669"/>
    <property type="project" value="TreeGrafter"/>
</dbReference>
<dbReference type="InterPro" id="IPR027268">
    <property type="entry name" value="Peptidase_M4/M1_CTD_sf"/>
</dbReference>
<dbReference type="RefSeq" id="WP_132149925.1">
    <property type="nucleotide sequence ID" value="NZ_SLWR01000006.1"/>
</dbReference>
<keyword evidence="11" id="KW-0482">Metalloprotease</keyword>
<dbReference type="AlphaFoldDB" id="A0A4R2IQ06"/>
<evidence type="ECO:0000256" key="9">
    <source>
        <dbReference type="ARBA" id="ARBA00022801"/>
    </source>
</evidence>
<dbReference type="EC" id="3.4.11.2" evidence="4"/>
<dbReference type="GO" id="GO:0042277">
    <property type="term" value="F:peptide binding"/>
    <property type="evidence" value="ECO:0007669"/>
    <property type="project" value="TreeGrafter"/>
</dbReference>
<dbReference type="InterPro" id="IPR024571">
    <property type="entry name" value="ERAP1-like_C_dom"/>
</dbReference>
<evidence type="ECO:0000256" key="8">
    <source>
        <dbReference type="ARBA" id="ARBA00022723"/>
    </source>
</evidence>
<keyword evidence="18" id="KW-1185">Reference proteome</keyword>
<dbReference type="PRINTS" id="PR00756">
    <property type="entry name" value="ALADIPTASE"/>
</dbReference>
<evidence type="ECO:0000256" key="1">
    <source>
        <dbReference type="ARBA" id="ARBA00000098"/>
    </source>
</evidence>
<dbReference type="InterPro" id="IPR045357">
    <property type="entry name" value="Aminopeptidase_N-like_N"/>
</dbReference>
<dbReference type="InterPro" id="IPR012778">
    <property type="entry name" value="Pept_M1_aminopeptidase"/>
</dbReference>
<dbReference type="GO" id="GO:0005615">
    <property type="term" value="C:extracellular space"/>
    <property type="evidence" value="ECO:0007669"/>
    <property type="project" value="TreeGrafter"/>
</dbReference>
<evidence type="ECO:0000256" key="7">
    <source>
        <dbReference type="ARBA" id="ARBA00022670"/>
    </source>
</evidence>
<gene>
    <name evidence="17" type="ORF">EV646_10621</name>
</gene>
<dbReference type="PANTHER" id="PTHR11533:SF174">
    <property type="entry name" value="PUROMYCIN-SENSITIVE AMINOPEPTIDASE-RELATED"/>
    <property type="match status" value="1"/>
</dbReference>
<feature type="domain" description="Aminopeptidase N-like N-terminal" evidence="16">
    <location>
        <begin position="125"/>
        <end position="179"/>
    </location>
</feature>
<keyword evidence="9" id="KW-0378">Hydrolase</keyword>
<evidence type="ECO:0000259" key="15">
    <source>
        <dbReference type="Pfam" id="PF11838"/>
    </source>
</evidence>
<comment type="caution">
    <text evidence="17">The sequence shown here is derived from an EMBL/GenBank/DDBJ whole genome shotgun (WGS) entry which is preliminary data.</text>
</comment>
<keyword evidence="7" id="KW-0645">Protease</keyword>
<reference evidence="17 18" key="1">
    <citation type="journal article" date="2015" name="Stand. Genomic Sci.">
        <title>Genomic Encyclopedia of Bacterial and Archaeal Type Strains, Phase III: the genomes of soil and plant-associated and newly described type strains.</title>
        <authorList>
            <person name="Whitman W.B."/>
            <person name="Woyke T."/>
            <person name="Klenk H.P."/>
            <person name="Zhou Y."/>
            <person name="Lilburn T.G."/>
            <person name="Beck B.J."/>
            <person name="De Vos P."/>
            <person name="Vandamme P."/>
            <person name="Eisen J.A."/>
            <person name="Garrity G."/>
            <person name="Hugenholtz P."/>
            <person name="Kyrpides N.C."/>
        </authorList>
    </citation>
    <scope>NUCLEOTIDE SEQUENCE [LARGE SCALE GENOMIC DNA]</scope>
    <source>
        <strain evidence="17 18">VKM Ac-2541</strain>
    </source>
</reference>
<dbReference type="InterPro" id="IPR014782">
    <property type="entry name" value="Peptidase_M1_dom"/>
</dbReference>
<feature type="domain" description="Peptidase M1 membrane alanine aminopeptidase" evidence="14">
    <location>
        <begin position="222"/>
        <end position="434"/>
    </location>
</feature>
<accession>A0A4R2IQ06</accession>
<comment type="catalytic activity">
    <reaction evidence="1">
        <text>Release of an N-terminal amino acid, Xaa-|-Yaa- from a peptide, amide or arylamide. Xaa is preferably Ala, but may be most amino acids including Pro (slow action). When a terminal hydrophobic residue is followed by a prolyl residue, the two may be released as an intact Xaa-Pro dipeptide.</text>
        <dbReference type="EC" id="3.4.11.2"/>
    </reaction>
</comment>
<evidence type="ECO:0000256" key="4">
    <source>
        <dbReference type="ARBA" id="ARBA00012564"/>
    </source>
</evidence>
<comment type="cofactor">
    <cofactor evidence="2">
        <name>Zn(2+)</name>
        <dbReference type="ChEBI" id="CHEBI:29105"/>
    </cofactor>
</comment>
<dbReference type="GO" id="GO:0006508">
    <property type="term" value="P:proteolysis"/>
    <property type="evidence" value="ECO:0007669"/>
    <property type="project" value="UniProtKB-KW"/>
</dbReference>
<dbReference type="InterPro" id="IPR050344">
    <property type="entry name" value="Peptidase_M1_aminopeptidases"/>
</dbReference>
<evidence type="ECO:0000256" key="2">
    <source>
        <dbReference type="ARBA" id="ARBA00001947"/>
    </source>
</evidence>
<feature type="domain" description="ERAP1-like C-terminal" evidence="15">
    <location>
        <begin position="499"/>
        <end position="799"/>
    </location>
</feature>
<dbReference type="NCBIfam" id="TIGR02412">
    <property type="entry name" value="pepN_strep_liv"/>
    <property type="match status" value="1"/>
</dbReference>
<dbReference type="InterPro" id="IPR042097">
    <property type="entry name" value="Aminopeptidase_N-like_N_sf"/>
</dbReference>
<evidence type="ECO:0000313" key="17">
    <source>
        <dbReference type="EMBL" id="TCO46782.1"/>
    </source>
</evidence>
<name>A0A4R2IQ06_9ACTN</name>
<proteinExistence type="inferred from homology"/>
<dbReference type="Pfam" id="PF01433">
    <property type="entry name" value="Peptidase_M1"/>
    <property type="match status" value="1"/>
</dbReference>
<dbReference type="InterPro" id="IPR001930">
    <property type="entry name" value="Peptidase_M1"/>
</dbReference>
<evidence type="ECO:0000256" key="10">
    <source>
        <dbReference type="ARBA" id="ARBA00022833"/>
    </source>
</evidence>
<keyword evidence="10" id="KW-0862">Zinc</keyword>
<dbReference type="Pfam" id="PF17900">
    <property type="entry name" value="Peptidase_M1_N"/>
    <property type="match status" value="1"/>
</dbReference>
<dbReference type="Gene3D" id="2.60.40.1730">
    <property type="entry name" value="tricorn interacting facor f3 domain"/>
    <property type="match status" value="1"/>
</dbReference>
<dbReference type="Pfam" id="PF11838">
    <property type="entry name" value="ERAP1_C"/>
    <property type="match status" value="1"/>
</dbReference>
<protein>
    <recommendedName>
        <fullName evidence="5">Aminopeptidase N</fullName>
        <ecNumber evidence="4">3.4.11.2</ecNumber>
    </recommendedName>
    <alternativeName>
        <fullName evidence="12">Alanine aminopeptidase</fullName>
    </alternativeName>
    <alternativeName>
        <fullName evidence="13">Lysyl aminopeptidase</fullName>
    </alternativeName>
</protein>
<dbReference type="SUPFAM" id="SSF63737">
    <property type="entry name" value="Leukotriene A4 hydrolase N-terminal domain"/>
    <property type="match status" value="1"/>
</dbReference>
<evidence type="ECO:0000256" key="6">
    <source>
        <dbReference type="ARBA" id="ARBA00022438"/>
    </source>
</evidence>
<dbReference type="GO" id="GO:0016285">
    <property type="term" value="F:alanyl aminopeptidase activity"/>
    <property type="evidence" value="ECO:0007669"/>
    <property type="project" value="UniProtKB-EC"/>
</dbReference>
<evidence type="ECO:0000256" key="5">
    <source>
        <dbReference type="ARBA" id="ARBA00015611"/>
    </source>
</evidence>
<evidence type="ECO:0000256" key="3">
    <source>
        <dbReference type="ARBA" id="ARBA00010136"/>
    </source>
</evidence>
<comment type="similarity">
    <text evidence="3">Belongs to the peptidase M1 family.</text>
</comment>
<keyword evidence="6 17" id="KW-0031">Aminopeptidase</keyword>
<dbReference type="GO" id="GO:0016020">
    <property type="term" value="C:membrane"/>
    <property type="evidence" value="ECO:0007669"/>
    <property type="project" value="TreeGrafter"/>
</dbReference>
<evidence type="ECO:0000256" key="11">
    <source>
        <dbReference type="ARBA" id="ARBA00023049"/>
    </source>
</evidence>
<dbReference type="OrthoDB" id="100605at2"/>
<sequence length="810" mass="88980">MHALTVEEARQRAADLAVRSYRVDFDLTGSGDTFVTTSRIRFGATSDATWVDVKPERLLAVELNGAPVDVGLLAEGRFPLTGLEPENEVVVTAEMRYSVDGEGLVRSVDAADGRVYTYGMSSLESAPRYFACFDQPDLKAPYTVTVKAPEDWVVLGNGAATQVGPGQWELAETKPLSSYFVTIVAGPYHLIRSEHDGIPLGLACRQSLSEHLQKDAEDLFRTTAQAFDEYHRLFRQRYPFGEYWQAFVPDFNLGAMENPGCVTFADKLVFRGQVTDAERATRARIVVHEMAHMWFGDLVTMKWWNDMWLNESFAEYMAHRVSEEATDYKGNWTDFAFVRKWWGLQTDQSSSTHPVAPDSLKDARQSLDDFDGISYAKGAAVLKQLAKYLGDDVFLQGVNAHLGAHEYGNADLHEFIAKLTEAGAHDLANWSEQWLRTSRLDTITAERTSTGVTLHRTSPDASRRPHKLSVGAYDAGGGTTVDAVVDGDRVEVALSNQVIVPDANDDTWIKLRLDPESLANLPAVLPKVSDGTTRAVIWNSIRDSVADAELDPRQALDLFVTAIEHEDSDIAVGSLLRWLEEKVLGGYLPYDAHRGAVADALGNKLAGTPAGSSLQLATARGFVTTTDDAAALTAWLDGSDVPDGLEIDADLRWSLVLRLVRLNAFGAAEIEAELARDTSTEGVVEAAKCLAALPDAKEAAWARVMTDPGLGVSELLATADGFWHPAQADVTAPYVERFFTDVRRMAEIRSGMVVPLTVQRIAPKYVIDPDLIDRAEALIADETVAPGIRRQTANFADELRRAVEVRRTFG</sequence>
<dbReference type="PANTHER" id="PTHR11533">
    <property type="entry name" value="PROTEASE M1 ZINC METALLOPROTEASE"/>
    <property type="match status" value="1"/>
</dbReference>
<evidence type="ECO:0000259" key="16">
    <source>
        <dbReference type="Pfam" id="PF17900"/>
    </source>
</evidence>
<evidence type="ECO:0000256" key="13">
    <source>
        <dbReference type="ARBA" id="ARBA00031533"/>
    </source>
</evidence>
<evidence type="ECO:0000313" key="18">
    <source>
        <dbReference type="Proteomes" id="UP000295573"/>
    </source>
</evidence>
<dbReference type="CDD" id="cd09602">
    <property type="entry name" value="M1_APN"/>
    <property type="match status" value="1"/>
</dbReference>
<dbReference type="GO" id="GO:0008270">
    <property type="term" value="F:zinc ion binding"/>
    <property type="evidence" value="ECO:0007669"/>
    <property type="project" value="InterPro"/>
</dbReference>
<organism evidence="17 18">
    <name type="scientific">Kribbella antiqua</name>
    <dbReference type="NCBI Taxonomy" id="2512217"/>
    <lineage>
        <taxon>Bacteria</taxon>
        <taxon>Bacillati</taxon>
        <taxon>Actinomycetota</taxon>
        <taxon>Actinomycetes</taxon>
        <taxon>Propionibacteriales</taxon>
        <taxon>Kribbellaceae</taxon>
        <taxon>Kribbella</taxon>
    </lineage>
</organism>
<keyword evidence="8" id="KW-0479">Metal-binding</keyword>
<dbReference type="GO" id="GO:0070006">
    <property type="term" value="F:metalloaminopeptidase activity"/>
    <property type="evidence" value="ECO:0007669"/>
    <property type="project" value="TreeGrafter"/>
</dbReference>
<evidence type="ECO:0000256" key="12">
    <source>
        <dbReference type="ARBA" id="ARBA00029811"/>
    </source>
</evidence>
<dbReference type="Gene3D" id="1.10.390.10">
    <property type="entry name" value="Neutral Protease Domain 2"/>
    <property type="match status" value="1"/>
</dbReference>
<dbReference type="GO" id="GO:0005737">
    <property type="term" value="C:cytoplasm"/>
    <property type="evidence" value="ECO:0007669"/>
    <property type="project" value="TreeGrafter"/>
</dbReference>